<accession>A0AA87TFM9</accession>
<dbReference type="Proteomes" id="UP000014634">
    <property type="component" value="Unassembled WGS sequence"/>
</dbReference>
<evidence type="ECO:0000256" key="2">
    <source>
        <dbReference type="ARBA" id="ARBA00022695"/>
    </source>
</evidence>
<keyword evidence="2 3" id="KW-0548">Nucleotidyltransferase</keyword>
<dbReference type="CDD" id="cd02516">
    <property type="entry name" value="CDP-ME_synthetase"/>
    <property type="match status" value="1"/>
</dbReference>
<dbReference type="InterPro" id="IPR029044">
    <property type="entry name" value="Nucleotide-diphossugar_trans"/>
</dbReference>
<dbReference type="Pfam" id="PF01128">
    <property type="entry name" value="IspD"/>
    <property type="match status" value="1"/>
</dbReference>
<dbReference type="PROSITE" id="PS01295">
    <property type="entry name" value="ISPD"/>
    <property type="match status" value="1"/>
</dbReference>
<dbReference type="PANTHER" id="PTHR32125">
    <property type="entry name" value="2-C-METHYL-D-ERYTHRITOL 4-PHOSPHATE CYTIDYLYLTRANSFERASE, CHLOROPLASTIC"/>
    <property type="match status" value="1"/>
</dbReference>
<protein>
    <submittedName>
        <fullName evidence="3">2-C-methyl-D-erythritol 4-phosphate cytidylyltransferase</fullName>
    </submittedName>
</protein>
<dbReference type="InterPro" id="IPR018294">
    <property type="entry name" value="ISPD_synthase_CS"/>
</dbReference>
<keyword evidence="1" id="KW-0808">Transferase</keyword>
<dbReference type="PANTHER" id="PTHR32125:SF4">
    <property type="entry name" value="2-C-METHYL-D-ERYTHRITOL 4-PHOSPHATE CYTIDYLYLTRANSFERASE, CHLOROPLASTIC"/>
    <property type="match status" value="1"/>
</dbReference>
<name>A0AA87TFM9_TREMD</name>
<proteinExistence type="predicted"/>
<dbReference type="GO" id="GO:0050518">
    <property type="term" value="F:2-C-methyl-D-erythritol 4-phosphate cytidylyltransferase activity"/>
    <property type="evidence" value="ECO:0007669"/>
    <property type="project" value="TreeGrafter"/>
</dbReference>
<evidence type="ECO:0000313" key="3">
    <source>
        <dbReference type="EMBL" id="EPF29723.1"/>
    </source>
</evidence>
<evidence type="ECO:0000313" key="4">
    <source>
        <dbReference type="Proteomes" id="UP000014634"/>
    </source>
</evidence>
<gene>
    <name evidence="3" type="ORF">HMPREF9195_00427</name>
</gene>
<dbReference type="SUPFAM" id="SSF53448">
    <property type="entry name" value="Nucleotide-diphospho-sugar transferases"/>
    <property type="match status" value="1"/>
</dbReference>
<dbReference type="RefSeq" id="WP_016522420.1">
    <property type="nucleotide sequence ID" value="NZ_KE332517.1"/>
</dbReference>
<organism evidence="3 4">
    <name type="scientific">Treponema medium ATCC 700293</name>
    <dbReference type="NCBI Taxonomy" id="1125700"/>
    <lineage>
        <taxon>Bacteria</taxon>
        <taxon>Pseudomonadati</taxon>
        <taxon>Spirochaetota</taxon>
        <taxon>Spirochaetia</taxon>
        <taxon>Spirochaetales</taxon>
        <taxon>Treponemataceae</taxon>
        <taxon>Treponema</taxon>
    </lineage>
</organism>
<dbReference type="EMBL" id="ATFE01000003">
    <property type="protein sequence ID" value="EPF29723.1"/>
    <property type="molecule type" value="Genomic_DNA"/>
</dbReference>
<dbReference type="InterPro" id="IPR034683">
    <property type="entry name" value="IspD/TarI"/>
</dbReference>
<sequence>MIWTTKTISMTTNNAVLITAAGSSQRFGEKKEFLPLHPDTHTSVLSACLYAFTSTGCFSRYVVTIPQGQVEAAYSLLTADTRLSSFFDTHQGSLDIVEGGTSRQESVYKGLLTLADKNITCILVHDGARPWVSGEVITSVLTATEQYGAAVPAISVTDTQKEVDETGKIIRHLRRDRLAAVQTPQGFRFEPLLYAHRQAYNDGKTYTDDSEIYARYCGTVYICPGSRENKKITYREDL</sequence>
<reference evidence="3 4" key="1">
    <citation type="submission" date="2013-04" db="EMBL/GenBank/DDBJ databases">
        <title>The Genome Sequence of Treponema medium ATCC 700293.</title>
        <authorList>
            <consortium name="The Broad Institute Genomics Platform"/>
            <person name="Earl A."/>
            <person name="Ward D."/>
            <person name="Feldgarden M."/>
            <person name="Gevers D."/>
            <person name="Leonetti C."/>
            <person name="Blanton J.M."/>
            <person name="Dewhirst F.E."/>
            <person name="Izard J."/>
            <person name="Walker B."/>
            <person name="Young S."/>
            <person name="Zeng Q."/>
            <person name="Gargeya S."/>
            <person name="Fitzgerald M."/>
            <person name="Haas B."/>
            <person name="Abouelleil A."/>
            <person name="Allen A.W."/>
            <person name="Alvarado L."/>
            <person name="Arachchi H.M."/>
            <person name="Berlin A.M."/>
            <person name="Chapman S.B."/>
            <person name="Gainer-Dewar J."/>
            <person name="Goldberg J."/>
            <person name="Griggs A."/>
            <person name="Gujja S."/>
            <person name="Hansen M."/>
            <person name="Howarth C."/>
            <person name="Imamovic A."/>
            <person name="Ireland A."/>
            <person name="Larimer J."/>
            <person name="McCowan C."/>
            <person name="Murphy C."/>
            <person name="Pearson M."/>
            <person name="Poon T.W."/>
            <person name="Priest M."/>
            <person name="Roberts A."/>
            <person name="Saif S."/>
            <person name="Shea T."/>
            <person name="Sisk P."/>
            <person name="Sykes S."/>
            <person name="Wortman J."/>
            <person name="Nusbaum C."/>
            <person name="Birren B."/>
        </authorList>
    </citation>
    <scope>NUCLEOTIDE SEQUENCE [LARGE SCALE GENOMIC DNA]</scope>
    <source>
        <strain evidence="3 4">ATCC 700293</strain>
    </source>
</reference>
<dbReference type="GO" id="GO:0008299">
    <property type="term" value="P:isoprenoid biosynthetic process"/>
    <property type="evidence" value="ECO:0007669"/>
    <property type="project" value="InterPro"/>
</dbReference>
<dbReference type="InterPro" id="IPR050088">
    <property type="entry name" value="IspD/TarI_cytidylyltransf_bact"/>
</dbReference>
<dbReference type="AlphaFoldDB" id="A0AA87TFM9"/>
<evidence type="ECO:0000256" key="1">
    <source>
        <dbReference type="ARBA" id="ARBA00022679"/>
    </source>
</evidence>
<dbReference type="Gene3D" id="3.90.550.10">
    <property type="entry name" value="Spore Coat Polysaccharide Biosynthesis Protein SpsA, Chain A"/>
    <property type="match status" value="1"/>
</dbReference>
<comment type="caution">
    <text evidence="3">The sequence shown here is derived from an EMBL/GenBank/DDBJ whole genome shotgun (WGS) entry which is preliminary data.</text>
</comment>